<protein>
    <submittedName>
        <fullName evidence="1">Uncharacterized protein</fullName>
    </submittedName>
</protein>
<reference evidence="1" key="1">
    <citation type="submission" date="2014-09" db="EMBL/GenBank/DDBJ databases">
        <authorList>
            <person name="Magalhaes I.L.F."/>
            <person name="Oliveira U."/>
            <person name="Santos F.R."/>
            <person name="Vidigal T.H.D.A."/>
            <person name="Brescovit A.D."/>
            <person name="Santos A.J."/>
        </authorList>
    </citation>
    <scope>NUCLEOTIDE SEQUENCE</scope>
    <source>
        <tissue evidence="1">Shoot tissue taken approximately 20 cm above the soil surface</tissue>
    </source>
</reference>
<dbReference type="AlphaFoldDB" id="A0A0A8ZTG9"/>
<name>A0A0A8ZTG9_ARUDO</name>
<organism evidence="1">
    <name type="scientific">Arundo donax</name>
    <name type="common">Giant reed</name>
    <name type="synonym">Donax arundinaceus</name>
    <dbReference type="NCBI Taxonomy" id="35708"/>
    <lineage>
        <taxon>Eukaryota</taxon>
        <taxon>Viridiplantae</taxon>
        <taxon>Streptophyta</taxon>
        <taxon>Embryophyta</taxon>
        <taxon>Tracheophyta</taxon>
        <taxon>Spermatophyta</taxon>
        <taxon>Magnoliopsida</taxon>
        <taxon>Liliopsida</taxon>
        <taxon>Poales</taxon>
        <taxon>Poaceae</taxon>
        <taxon>PACMAD clade</taxon>
        <taxon>Arundinoideae</taxon>
        <taxon>Arundineae</taxon>
        <taxon>Arundo</taxon>
    </lineage>
</organism>
<dbReference type="EMBL" id="GBRH01255196">
    <property type="protein sequence ID" value="JAD42699.1"/>
    <property type="molecule type" value="Transcribed_RNA"/>
</dbReference>
<proteinExistence type="predicted"/>
<evidence type="ECO:0000313" key="1">
    <source>
        <dbReference type="EMBL" id="JAD42699.1"/>
    </source>
</evidence>
<sequence length="26" mass="2901">MPLRQGKANLHQYIKTGVTLEVGFLS</sequence>
<reference evidence="1" key="2">
    <citation type="journal article" date="2015" name="Data Brief">
        <title>Shoot transcriptome of the giant reed, Arundo donax.</title>
        <authorList>
            <person name="Barrero R.A."/>
            <person name="Guerrero F.D."/>
            <person name="Moolhuijzen P."/>
            <person name="Goolsby J.A."/>
            <person name="Tidwell J."/>
            <person name="Bellgard S.E."/>
            <person name="Bellgard M.I."/>
        </authorList>
    </citation>
    <scope>NUCLEOTIDE SEQUENCE</scope>
    <source>
        <tissue evidence="1">Shoot tissue taken approximately 20 cm above the soil surface</tissue>
    </source>
</reference>
<accession>A0A0A8ZTG9</accession>